<gene>
    <name evidence="1" type="ORF">CPELLU_LOCUS9810</name>
</gene>
<sequence length="100" mass="11486">MSHGHPSSNICIDHFYPIEEENTNVNKYSTSHQICKYCNKDVVDLIDCLKDHLNKCSFFSYKLQESTDLATNNAYSQECKYLENKLENINNISLVSDGCI</sequence>
<dbReference type="OrthoDB" id="4951847at2759"/>
<dbReference type="Proteomes" id="UP000789759">
    <property type="component" value="Unassembled WGS sequence"/>
</dbReference>
<name>A0A9N9H8E6_9GLOM</name>
<evidence type="ECO:0000313" key="2">
    <source>
        <dbReference type="Proteomes" id="UP000789759"/>
    </source>
</evidence>
<organism evidence="1 2">
    <name type="scientific">Cetraspora pellucida</name>
    <dbReference type="NCBI Taxonomy" id="1433469"/>
    <lineage>
        <taxon>Eukaryota</taxon>
        <taxon>Fungi</taxon>
        <taxon>Fungi incertae sedis</taxon>
        <taxon>Mucoromycota</taxon>
        <taxon>Glomeromycotina</taxon>
        <taxon>Glomeromycetes</taxon>
        <taxon>Diversisporales</taxon>
        <taxon>Gigasporaceae</taxon>
        <taxon>Cetraspora</taxon>
    </lineage>
</organism>
<evidence type="ECO:0000313" key="1">
    <source>
        <dbReference type="EMBL" id="CAG8661194.1"/>
    </source>
</evidence>
<feature type="non-terminal residue" evidence="1">
    <location>
        <position position="100"/>
    </location>
</feature>
<reference evidence="1" key="1">
    <citation type="submission" date="2021-06" db="EMBL/GenBank/DDBJ databases">
        <authorList>
            <person name="Kallberg Y."/>
            <person name="Tangrot J."/>
            <person name="Rosling A."/>
        </authorList>
    </citation>
    <scope>NUCLEOTIDE SEQUENCE</scope>
    <source>
        <strain evidence="1">FL966</strain>
    </source>
</reference>
<keyword evidence="2" id="KW-1185">Reference proteome</keyword>
<dbReference type="AlphaFoldDB" id="A0A9N9H8E6"/>
<dbReference type="EMBL" id="CAJVQA010007742">
    <property type="protein sequence ID" value="CAG8661194.1"/>
    <property type="molecule type" value="Genomic_DNA"/>
</dbReference>
<comment type="caution">
    <text evidence="1">The sequence shown here is derived from an EMBL/GenBank/DDBJ whole genome shotgun (WGS) entry which is preliminary data.</text>
</comment>
<protein>
    <submittedName>
        <fullName evidence="1">8583_t:CDS:1</fullName>
    </submittedName>
</protein>
<proteinExistence type="predicted"/>
<accession>A0A9N9H8E6</accession>